<feature type="binding site" evidence="6">
    <location>
        <position position="54"/>
    </location>
    <ligand>
        <name>substrate</name>
    </ligand>
</feature>
<comment type="caution">
    <text evidence="8">The sequence shown here is derived from an EMBL/GenBank/DDBJ whole genome shotgun (WGS) entry which is preliminary data.</text>
</comment>
<gene>
    <name evidence="8" type="ORF">BaRGS_00009063</name>
</gene>
<protein>
    <recommendedName>
        <fullName evidence="5 7">5-formyltetrahydrofolate cyclo-ligase</fullName>
        <ecNumber evidence="5 7">6.3.3.2</ecNumber>
    </recommendedName>
</protein>
<keyword evidence="2 6" id="KW-0547">Nucleotide-binding</keyword>
<evidence type="ECO:0000313" key="9">
    <source>
        <dbReference type="Proteomes" id="UP001519460"/>
    </source>
</evidence>
<name>A0ABD0LL66_9CAEN</name>
<dbReference type="GO" id="GO:0030272">
    <property type="term" value="F:5-formyltetrahydrofolate cyclo-ligase activity"/>
    <property type="evidence" value="ECO:0007669"/>
    <property type="project" value="UniProtKB-EC"/>
</dbReference>
<keyword evidence="7" id="KW-0479">Metal-binding</keyword>
<organism evidence="8 9">
    <name type="scientific">Batillaria attramentaria</name>
    <dbReference type="NCBI Taxonomy" id="370345"/>
    <lineage>
        <taxon>Eukaryota</taxon>
        <taxon>Metazoa</taxon>
        <taxon>Spiralia</taxon>
        <taxon>Lophotrochozoa</taxon>
        <taxon>Mollusca</taxon>
        <taxon>Gastropoda</taxon>
        <taxon>Caenogastropoda</taxon>
        <taxon>Sorbeoconcha</taxon>
        <taxon>Cerithioidea</taxon>
        <taxon>Batillariidae</taxon>
        <taxon>Batillaria</taxon>
    </lineage>
</organism>
<keyword evidence="3 6" id="KW-0067">ATP-binding</keyword>
<dbReference type="InterPro" id="IPR037171">
    <property type="entry name" value="NagB/RpiA_transferase-like"/>
</dbReference>
<keyword evidence="9" id="KW-1185">Reference proteome</keyword>
<feature type="binding site" evidence="6">
    <location>
        <begin position="141"/>
        <end position="149"/>
    </location>
    <ligand>
        <name>ATP</name>
        <dbReference type="ChEBI" id="CHEBI:30616"/>
    </ligand>
</feature>
<evidence type="ECO:0000256" key="2">
    <source>
        <dbReference type="ARBA" id="ARBA00022741"/>
    </source>
</evidence>
<evidence type="ECO:0000256" key="7">
    <source>
        <dbReference type="RuleBase" id="RU361279"/>
    </source>
</evidence>
<dbReference type="PIRSF" id="PIRSF006806">
    <property type="entry name" value="FTHF_cligase"/>
    <property type="match status" value="1"/>
</dbReference>
<comment type="similarity">
    <text evidence="1 7">Belongs to the 5-formyltetrahydrofolate cyclo-ligase family.</text>
</comment>
<dbReference type="EC" id="6.3.3.2" evidence="5 7"/>
<dbReference type="Gene3D" id="3.40.50.10420">
    <property type="entry name" value="NagB/RpiA/CoA transferase-like"/>
    <property type="match status" value="1"/>
</dbReference>
<dbReference type="Proteomes" id="UP001519460">
    <property type="component" value="Unassembled WGS sequence"/>
</dbReference>
<dbReference type="PANTHER" id="PTHR23407">
    <property type="entry name" value="ATPASE INHIBITOR/5-FORMYLTETRAHYDROFOLATE CYCLO-LIGASE"/>
    <property type="match status" value="1"/>
</dbReference>
<accession>A0ABD0LL66</accession>
<evidence type="ECO:0000313" key="8">
    <source>
        <dbReference type="EMBL" id="KAK7499722.1"/>
    </source>
</evidence>
<dbReference type="InterPro" id="IPR024185">
    <property type="entry name" value="FTHF_cligase-like_sf"/>
</dbReference>
<comment type="cofactor">
    <cofactor evidence="7">
        <name>Mg(2+)</name>
        <dbReference type="ChEBI" id="CHEBI:18420"/>
    </cofactor>
</comment>
<dbReference type="InterPro" id="IPR002698">
    <property type="entry name" value="FTHF_cligase"/>
</dbReference>
<evidence type="ECO:0000256" key="6">
    <source>
        <dbReference type="PIRSR" id="PIRSR006806-1"/>
    </source>
</evidence>
<proteinExistence type="inferred from homology"/>
<dbReference type="GO" id="GO:0005524">
    <property type="term" value="F:ATP binding"/>
    <property type="evidence" value="ECO:0007669"/>
    <property type="project" value="UniProtKB-KW"/>
</dbReference>
<dbReference type="Pfam" id="PF01812">
    <property type="entry name" value="5-FTHF_cyc-lig"/>
    <property type="match status" value="1"/>
</dbReference>
<evidence type="ECO:0000256" key="5">
    <source>
        <dbReference type="ARBA" id="ARBA00038966"/>
    </source>
</evidence>
<comment type="catalytic activity">
    <reaction evidence="4 7">
        <text>(6S)-5-formyl-5,6,7,8-tetrahydrofolate + ATP = (6R)-5,10-methenyltetrahydrofolate + ADP + phosphate</text>
        <dbReference type="Rhea" id="RHEA:10488"/>
        <dbReference type="ChEBI" id="CHEBI:30616"/>
        <dbReference type="ChEBI" id="CHEBI:43474"/>
        <dbReference type="ChEBI" id="CHEBI:57455"/>
        <dbReference type="ChEBI" id="CHEBI:57457"/>
        <dbReference type="ChEBI" id="CHEBI:456216"/>
        <dbReference type="EC" id="6.3.3.2"/>
    </reaction>
</comment>
<feature type="binding site" evidence="6">
    <location>
        <position position="59"/>
    </location>
    <ligand>
        <name>substrate</name>
    </ligand>
</feature>
<dbReference type="FunFam" id="3.40.50.10420:FF:000007">
    <property type="entry name" value="5-formyltetrahydrofolate cyclo-ligase"/>
    <property type="match status" value="1"/>
</dbReference>
<dbReference type="SUPFAM" id="SSF100950">
    <property type="entry name" value="NagB/RpiA/CoA transferase-like"/>
    <property type="match status" value="1"/>
</dbReference>
<reference evidence="8 9" key="1">
    <citation type="journal article" date="2023" name="Sci. Data">
        <title>Genome assembly of the Korean intertidal mud-creeper Batillaria attramentaria.</title>
        <authorList>
            <person name="Patra A.K."/>
            <person name="Ho P.T."/>
            <person name="Jun S."/>
            <person name="Lee S.J."/>
            <person name="Kim Y."/>
            <person name="Won Y.J."/>
        </authorList>
    </citation>
    <scope>NUCLEOTIDE SEQUENCE [LARGE SCALE GENOMIC DNA]</scope>
    <source>
        <strain evidence="8">Wonlab-2016</strain>
    </source>
</reference>
<dbReference type="EMBL" id="JACVVK020000042">
    <property type="protein sequence ID" value="KAK7499722.1"/>
    <property type="molecule type" value="Genomic_DNA"/>
</dbReference>
<dbReference type="NCBIfam" id="TIGR02727">
    <property type="entry name" value="MTHFS_bact"/>
    <property type="match status" value="1"/>
</dbReference>
<evidence type="ECO:0000256" key="4">
    <source>
        <dbReference type="ARBA" id="ARBA00036539"/>
    </source>
</evidence>
<dbReference type="GO" id="GO:0046872">
    <property type="term" value="F:metal ion binding"/>
    <property type="evidence" value="ECO:0007669"/>
    <property type="project" value="UniProtKB-KW"/>
</dbReference>
<evidence type="ECO:0000256" key="1">
    <source>
        <dbReference type="ARBA" id="ARBA00010638"/>
    </source>
</evidence>
<feature type="binding site" evidence="6">
    <location>
        <begin position="8"/>
        <end position="12"/>
    </location>
    <ligand>
        <name>ATP</name>
        <dbReference type="ChEBI" id="CHEBI:30616"/>
    </ligand>
</feature>
<dbReference type="PANTHER" id="PTHR23407:SF1">
    <property type="entry name" value="5-FORMYLTETRAHYDROFOLATE CYCLO-LIGASE"/>
    <property type="match status" value="1"/>
</dbReference>
<sequence>MATLRQAKATLRKEVKKRLAALTTEDKQQQSQIVLNKVLASGWFKDSHRVSLFLSMPDEIDTLPLLRAALNAGKQCFIPYYKGSDMSMVPLASMADYENLPVTKWNIKQPAEDDIRPDAINTGGLDVIFMPGLAFTKQGARLGRGKGYYDGYLTKCHNAGILPRTVALIFREQLVDFVPIGETDVLVQDVLCATEDDLKS</sequence>
<evidence type="ECO:0000256" key="3">
    <source>
        <dbReference type="ARBA" id="ARBA00022840"/>
    </source>
</evidence>
<dbReference type="AlphaFoldDB" id="A0ABD0LL66"/>
<keyword evidence="7" id="KW-0460">Magnesium</keyword>